<feature type="compositionally biased region" description="Low complexity" evidence="1">
    <location>
        <begin position="356"/>
        <end position="382"/>
    </location>
</feature>
<evidence type="ECO:0000313" key="2">
    <source>
        <dbReference type="EMBL" id="ENN85725.1"/>
    </source>
</evidence>
<sequence length="398" mass="42418">MGLEFATALVLKWRVSYRKSIGSEPMSGISSARRLSVVFAIVGCLGTTASAQEAFKEFKQLDGSVKMPKLNAFAAPDGENSASRNLRDVSLEAKLSPQSGPQQQGLSWYVFSPMAGADGKLPLVASSKGGSASFHLMPGDYFVNVSFGRAGVTKKLSVSATADPQKQTMVLDAGGMVLNAVSGPDVRIPLDELSFSIYSSEAKEDGERGLVMDDVKPNTLVGLSAGTYHIVSEYGDVNAVIRADIQVEAGKVTEATIQHRAAKITFKLVSDAGSEAIADTAWSILTSAGDIVGESVSAFPTMVLAEGRYTAVARNKDKIYQRDFTVAAGMNTDVEVLMKQQQPLDVDNRQPAQQLPLQMPQMRQTQNPQAQPATTTQQPLPTYEQLAPTGGSEGDSMD</sequence>
<dbReference type="PATRIC" id="fig|363754.4.peg.4645"/>
<accession>N6UVL8</accession>
<feature type="region of interest" description="Disordered" evidence="1">
    <location>
        <begin position="356"/>
        <end position="398"/>
    </location>
</feature>
<dbReference type="STRING" id="363754.RHSP_36011"/>
<dbReference type="EMBL" id="AQHN01000081">
    <property type="protein sequence ID" value="ENN85725.1"/>
    <property type="molecule type" value="Genomic_DNA"/>
</dbReference>
<gene>
    <name evidence="2" type="ORF">RHSP_36011</name>
</gene>
<evidence type="ECO:0000256" key="1">
    <source>
        <dbReference type="SAM" id="MobiDB-lite"/>
    </source>
</evidence>
<keyword evidence="3" id="KW-1185">Reference proteome</keyword>
<dbReference type="AlphaFoldDB" id="N6UVL8"/>
<reference evidence="2 3" key="1">
    <citation type="journal article" date="2012" name="BMC Genomics">
        <title>Genomic basis of broad host range and environmental adaptability of Rhizobium tropici CIAT 899 and Rhizobium sp. PRF 81 which are used in inoculants for common bean (Phaseolus vulgaris L.).</title>
        <authorList>
            <person name="Ormeno-Orrillo E."/>
            <person name="Menna P."/>
            <person name="Almeida L.G."/>
            <person name="Ollero F.J."/>
            <person name="Nicolas M.F."/>
            <person name="Pains Rodrigues E."/>
            <person name="Shigueyoshi Nakatani A."/>
            <person name="Silva Batista J.S."/>
            <person name="Oliveira Chueire L.M."/>
            <person name="Souza R.C."/>
            <person name="Ribeiro Vasconcelos A.T."/>
            <person name="Megias M."/>
            <person name="Hungria M."/>
            <person name="Martinez-Romero E."/>
        </authorList>
    </citation>
    <scope>NUCLEOTIDE SEQUENCE [LARGE SCALE GENOMIC DNA]</scope>
    <source>
        <strain evidence="2 3">PRF 81</strain>
    </source>
</reference>
<protein>
    <submittedName>
        <fullName evidence="2">Uncharacterized protein</fullName>
    </submittedName>
</protein>
<evidence type="ECO:0000313" key="3">
    <source>
        <dbReference type="Proteomes" id="UP000012429"/>
    </source>
</evidence>
<dbReference type="Proteomes" id="UP000012429">
    <property type="component" value="Unassembled WGS sequence"/>
</dbReference>
<name>N6UVL8_9HYPH</name>
<organism evidence="2 3">
    <name type="scientific">Rhizobium freirei PRF 81</name>
    <dbReference type="NCBI Taxonomy" id="363754"/>
    <lineage>
        <taxon>Bacteria</taxon>
        <taxon>Pseudomonadati</taxon>
        <taxon>Pseudomonadota</taxon>
        <taxon>Alphaproteobacteria</taxon>
        <taxon>Hyphomicrobiales</taxon>
        <taxon>Rhizobiaceae</taxon>
        <taxon>Rhizobium/Agrobacterium group</taxon>
        <taxon>Rhizobium</taxon>
    </lineage>
</organism>
<proteinExistence type="predicted"/>
<comment type="caution">
    <text evidence="2">The sequence shown here is derived from an EMBL/GenBank/DDBJ whole genome shotgun (WGS) entry which is preliminary data.</text>
</comment>